<evidence type="ECO:0000313" key="4">
    <source>
        <dbReference type="Proteomes" id="UP000033995"/>
    </source>
</evidence>
<dbReference type="Gene3D" id="3.50.50.60">
    <property type="entry name" value="FAD/NAD(P)-binding domain"/>
    <property type="match status" value="1"/>
</dbReference>
<protein>
    <submittedName>
        <fullName evidence="3">FAD dependent oxidoreductase</fullName>
    </submittedName>
</protein>
<dbReference type="GO" id="GO:0005737">
    <property type="term" value="C:cytoplasm"/>
    <property type="evidence" value="ECO:0007669"/>
    <property type="project" value="TreeGrafter"/>
</dbReference>
<feature type="non-terminal residue" evidence="3">
    <location>
        <position position="168"/>
    </location>
</feature>
<gene>
    <name evidence="3" type="ORF">UR38_C0013G0029</name>
</gene>
<keyword evidence="1" id="KW-0560">Oxidoreductase</keyword>
<dbReference type="Proteomes" id="UP000033995">
    <property type="component" value="Unassembled WGS sequence"/>
</dbReference>
<dbReference type="Pfam" id="PF01266">
    <property type="entry name" value="DAO"/>
    <property type="match status" value="1"/>
</dbReference>
<name>A0A0F9ZQ55_9BACT</name>
<feature type="domain" description="FAD dependent oxidoreductase" evidence="2">
    <location>
        <begin position="5"/>
        <end position="168"/>
    </location>
</feature>
<reference evidence="3 4" key="1">
    <citation type="journal article" date="2015" name="Nature">
        <title>rRNA introns, odd ribosomes, and small enigmatic genomes across a large radiation of phyla.</title>
        <authorList>
            <person name="Brown C.T."/>
            <person name="Hug L.A."/>
            <person name="Thomas B.C."/>
            <person name="Sharon I."/>
            <person name="Castelle C.J."/>
            <person name="Singh A."/>
            <person name="Wilkins M.J."/>
            <person name="Williams K.H."/>
            <person name="Banfield J.F."/>
        </authorList>
    </citation>
    <scope>NUCLEOTIDE SEQUENCE [LARGE SCALE GENOMIC DNA]</scope>
</reference>
<dbReference type="GO" id="GO:0016491">
    <property type="term" value="F:oxidoreductase activity"/>
    <property type="evidence" value="ECO:0007669"/>
    <property type="project" value="UniProtKB-KW"/>
</dbReference>
<comment type="caution">
    <text evidence="3">The sequence shown here is derived from an EMBL/GenBank/DDBJ whole genome shotgun (WGS) entry which is preliminary data.</text>
</comment>
<dbReference type="PANTHER" id="PTHR13847:SF289">
    <property type="entry name" value="GLYCINE OXIDASE"/>
    <property type="match status" value="1"/>
</dbReference>
<organism evidence="3 4">
    <name type="scientific">Candidatus Woesebacteria bacterium GW2011_GWA2_33_28</name>
    <dbReference type="NCBI Taxonomy" id="1618561"/>
    <lineage>
        <taxon>Bacteria</taxon>
        <taxon>Candidatus Woeseibacteriota</taxon>
    </lineage>
</organism>
<evidence type="ECO:0000313" key="3">
    <source>
        <dbReference type="EMBL" id="KKP46244.1"/>
    </source>
</evidence>
<dbReference type="InterPro" id="IPR036188">
    <property type="entry name" value="FAD/NAD-bd_sf"/>
</dbReference>
<dbReference type="EMBL" id="LBOZ01000013">
    <property type="protein sequence ID" value="KKP46244.1"/>
    <property type="molecule type" value="Genomic_DNA"/>
</dbReference>
<evidence type="ECO:0000259" key="2">
    <source>
        <dbReference type="Pfam" id="PF01266"/>
    </source>
</evidence>
<dbReference type="InterPro" id="IPR006076">
    <property type="entry name" value="FAD-dep_OxRdtase"/>
</dbReference>
<proteinExistence type="predicted"/>
<dbReference type="AlphaFoldDB" id="A0A0F9ZQ55"/>
<dbReference type="PANTHER" id="PTHR13847">
    <property type="entry name" value="SARCOSINE DEHYDROGENASE-RELATED"/>
    <property type="match status" value="1"/>
</dbReference>
<accession>A0A0F9ZQ55</accession>
<sequence length="168" mass="18971">MNRYDTIIIGAGIAGLFTALRLSKNDQKVLVVEKDKVGSGATIANHGTIHSGAHYMVHYPEIVKSCIEAQDLFLNLFPTAKLLSKNSIHIVKGKNYPDFERLLKHNQFEYKIIKPDQISELKPNILKNSKFVSLREEVYSSREILDILISYCLANGVKFLLGNKIQKI</sequence>
<evidence type="ECO:0000256" key="1">
    <source>
        <dbReference type="ARBA" id="ARBA00023002"/>
    </source>
</evidence>
<dbReference type="SUPFAM" id="SSF51905">
    <property type="entry name" value="FAD/NAD(P)-binding domain"/>
    <property type="match status" value="1"/>
</dbReference>